<organism evidence="2 3">
    <name type="scientific">Congregibacter variabilis</name>
    <dbReference type="NCBI Taxonomy" id="3081200"/>
    <lineage>
        <taxon>Bacteria</taxon>
        <taxon>Pseudomonadati</taxon>
        <taxon>Pseudomonadota</taxon>
        <taxon>Gammaproteobacteria</taxon>
        <taxon>Cellvibrionales</taxon>
        <taxon>Halieaceae</taxon>
        <taxon>Congregibacter</taxon>
    </lineage>
</organism>
<name>A0ABZ0I503_9GAMM</name>
<evidence type="ECO:0000256" key="1">
    <source>
        <dbReference type="SAM" id="Phobius"/>
    </source>
</evidence>
<dbReference type="RefSeq" id="WP_407348765.1">
    <property type="nucleotide sequence ID" value="NZ_CP136864.1"/>
</dbReference>
<keyword evidence="1" id="KW-0472">Membrane</keyword>
<evidence type="ECO:0000313" key="2">
    <source>
        <dbReference type="EMBL" id="WOJ94127.1"/>
    </source>
</evidence>
<sequence>MSRILRFISLLVIVGIGVVIYLVTSDPSQEDPCLTPQNDISAAILGEDTDQDALANRAMLQRKLCEKRREEQPQ</sequence>
<keyword evidence="1" id="KW-1133">Transmembrane helix</keyword>
<reference evidence="2 3" key="1">
    <citation type="submission" date="2023-10" db="EMBL/GenBank/DDBJ databases">
        <title>Two novel species belonging to the OM43/NOR5 clade.</title>
        <authorList>
            <person name="Park M."/>
        </authorList>
    </citation>
    <scope>NUCLEOTIDE SEQUENCE [LARGE SCALE GENOMIC DNA]</scope>
    <source>
        <strain evidence="2 3">IMCC43200</strain>
    </source>
</reference>
<dbReference type="EMBL" id="CP136864">
    <property type="protein sequence ID" value="WOJ94127.1"/>
    <property type="molecule type" value="Genomic_DNA"/>
</dbReference>
<protein>
    <recommendedName>
        <fullName evidence="4">Entry exclusion lipoprotein TrbK</fullName>
    </recommendedName>
</protein>
<evidence type="ECO:0000313" key="3">
    <source>
        <dbReference type="Proteomes" id="UP001626537"/>
    </source>
</evidence>
<feature type="transmembrane region" description="Helical" evidence="1">
    <location>
        <begin position="7"/>
        <end position="24"/>
    </location>
</feature>
<accession>A0ABZ0I503</accession>
<evidence type="ECO:0008006" key="4">
    <source>
        <dbReference type="Google" id="ProtNLM"/>
    </source>
</evidence>
<gene>
    <name evidence="2" type="ORF">R0135_02905</name>
</gene>
<keyword evidence="1" id="KW-0812">Transmembrane</keyword>
<keyword evidence="3" id="KW-1185">Reference proteome</keyword>
<dbReference type="Proteomes" id="UP001626537">
    <property type="component" value="Chromosome"/>
</dbReference>
<proteinExistence type="predicted"/>